<evidence type="ECO:0000256" key="1">
    <source>
        <dbReference type="SAM" id="SignalP"/>
    </source>
</evidence>
<dbReference type="Proteomes" id="UP000281028">
    <property type="component" value="Unassembled WGS sequence"/>
</dbReference>
<feature type="signal peptide" evidence="1">
    <location>
        <begin position="1"/>
        <end position="22"/>
    </location>
</feature>
<name>A0A9Q5D970_9BACT</name>
<evidence type="ECO:0000313" key="2">
    <source>
        <dbReference type="EMBL" id="NSL86127.1"/>
    </source>
</evidence>
<comment type="caution">
    <text evidence="2">The sequence shown here is derived from an EMBL/GenBank/DDBJ whole genome shotgun (WGS) entry which is preliminary data.</text>
</comment>
<keyword evidence="3" id="KW-1185">Reference proteome</keyword>
<reference evidence="2" key="1">
    <citation type="submission" date="2020-05" db="EMBL/GenBank/DDBJ databases">
        <title>Chitinophaga laudate sp. nov., isolated from a tropical peat swamp.</title>
        <authorList>
            <person name="Goh C.B.S."/>
            <person name="Lee M.S."/>
            <person name="Parimannan S."/>
            <person name="Pasbakhsh P."/>
            <person name="Yule C.M."/>
            <person name="Rajandas H."/>
            <person name="Loke S."/>
            <person name="Croft L."/>
            <person name="Tan J.B.L."/>
        </authorList>
    </citation>
    <scope>NUCLEOTIDE SEQUENCE</scope>
    <source>
        <strain evidence="2">Mgbs1</strain>
    </source>
</reference>
<dbReference type="EMBL" id="RIAR02000001">
    <property type="protein sequence ID" value="NSL86127.1"/>
    <property type="molecule type" value="Genomic_DNA"/>
</dbReference>
<feature type="chain" id="PRO_5040361404" description="DUF4595 domain-containing protein" evidence="1">
    <location>
        <begin position="23"/>
        <end position="267"/>
    </location>
</feature>
<organism evidence="2 3">
    <name type="scientific">Chitinophaga solisilvae</name>
    <dbReference type="NCBI Taxonomy" id="1233460"/>
    <lineage>
        <taxon>Bacteria</taxon>
        <taxon>Pseudomonadati</taxon>
        <taxon>Bacteroidota</taxon>
        <taxon>Chitinophagia</taxon>
        <taxon>Chitinophagales</taxon>
        <taxon>Chitinophagaceae</taxon>
        <taxon>Chitinophaga</taxon>
    </lineage>
</organism>
<sequence length="267" mass="29998">MKKLLACMAVCMLILTAGMFSGCNKLPWPGGGGGLPHHLRQVKKVTIGEVVRSYTYDTQGRVKTIRKTDGTHSVAFSVAYGPMNRVDSLVMTEPAGEPFVIRYEYDSIGYKRMVVADHEYDIEEQRPPFPFNVTPVPQRMYTITGNPYFCLYINAGQNVTRALAKIEGLSHIWDATYTYSAFNNPEYETDKALHIQEINFALNYFGFNLSIMDVNSPQLPATMQLKTLGGPATSYSLAYETDALKRVTAVYITDGGKKTLNRTYEYY</sequence>
<keyword evidence="1" id="KW-0732">Signal</keyword>
<gene>
    <name evidence="2" type="ORF">ECE50_004740</name>
</gene>
<evidence type="ECO:0008006" key="4">
    <source>
        <dbReference type="Google" id="ProtNLM"/>
    </source>
</evidence>
<dbReference type="Gene3D" id="2.180.10.10">
    <property type="entry name" value="RHS repeat-associated core"/>
    <property type="match status" value="1"/>
</dbReference>
<dbReference type="AlphaFoldDB" id="A0A9Q5D970"/>
<accession>A0A9Q5D970</accession>
<evidence type="ECO:0000313" key="3">
    <source>
        <dbReference type="Proteomes" id="UP000281028"/>
    </source>
</evidence>
<dbReference type="PROSITE" id="PS51257">
    <property type="entry name" value="PROKAR_LIPOPROTEIN"/>
    <property type="match status" value="1"/>
</dbReference>
<proteinExistence type="predicted"/>
<protein>
    <recommendedName>
        <fullName evidence="4">DUF4595 domain-containing protein</fullName>
    </recommendedName>
</protein>